<dbReference type="InParanoid" id="A0A494G9K6"/>
<sequence length="111" mass="12337">MPLELNGGREVHARVAGEEPTQRKSLKQRAARYPILLSSTVTRTKQGQKLLFSSDLTHWFLQHGYVGEALGAVDRLGATAELTAKKAKKRQVLMVRQCCRRSSETVMPSSS</sequence>
<dbReference type="PaxDb" id="4081-Solyc00g071580.1.1"/>
<keyword evidence="3" id="KW-1185">Reference proteome</keyword>
<feature type="region of interest" description="Disordered" evidence="1">
    <location>
        <begin position="1"/>
        <end position="27"/>
    </location>
</feature>
<dbReference type="Proteomes" id="UP000004994">
    <property type="component" value="Unassembled WGS sequence"/>
</dbReference>
<evidence type="ECO:0000313" key="2">
    <source>
        <dbReference type="EnsemblPlants" id="Solyc00g071580.1.1"/>
    </source>
</evidence>
<evidence type="ECO:0000256" key="1">
    <source>
        <dbReference type="SAM" id="MobiDB-lite"/>
    </source>
</evidence>
<name>A0A494G9K6_SOLLC</name>
<reference evidence="2" key="2">
    <citation type="submission" date="2019-04" db="UniProtKB">
        <authorList>
            <consortium name="EnsemblPlants"/>
        </authorList>
    </citation>
    <scope>IDENTIFICATION</scope>
    <source>
        <strain evidence="2">cv. Heinz 1706</strain>
    </source>
</reference>
<evidence type="ECO:0000313" key="3">
    <source>
        <dbReference type="Proteomes" id="UP000004994"/>
    </source>
</evidence>
<feature type="compositionally biased region" description="Basic and acidic residues" evidence="1">
    <location>
        <begin position="7"/>
        <end position="22"/>
    </location>
</feature>
<dbReference type="AlphaFoldDB" id="A0A494G9K6"/>
<organism evidence="2">
    <name type="scientific">Solanum lycopersicum</name>
    <name type="common">Tomato</name>
    <name type="synonym">Lycopersicon esculentum</name>
    <dbReference type="NCBI Taxonomy" id="4081"/>
    <lineage>
        <taxon>Eukaryota</taxon>
        <taxon>Viridiplantae</taxon>
        <taxon>Streptophyta</taxon>
        <taxon>Embryophyta</taxon>
        <taxon>Tracheophyta</taxon>
        <taxon>Spermatophyta</taxon>
        <taxon>Magnoliopsida</taxon>
        <taxon>eudicotyledons</taxon>
        <taxon>Gunneridae</taxon>
        <taxon>Pentapetalae</taxon>
        <taxon>asterids</taxon>
        <taxon>lamiids</taxon>
        <taxon>Solanales</taxon>
        <taxon>Solanaceae</taxon>
        <taxon>Solanoideae</taxon>
        <taxon>Solaneae</taxon>
        <taxon>Solanum</taxon>
        <taxon>Solanum subgen. Lycopersicon</taxon>
    </lineage>
</organism>
<protein>
    <submittedName>
        <fullName evidence="2">Uncharacterized protein</fullName>
    </submittedName>
</protein>
<reference evidence="2" key="1">
    <citation type="journal article" date="2012" name="Nature">
        <title>The tomato genome sequence provides insights into fleshy fruit evolution.</title>
        <authorList>
            <consortium name="Tomato Genome Consortium"/>
        </authorList>
    </citation>
    <scope>NUCLEOTIDE SEQUENCE [LARGE SCALE GENOMIC DNA]</scope>
    <source>
        <strain evidence="2">cv. Heinz 1706</strain>
    </source>
</reference>
<accession>A0A494G9K6</accession>
<dbReference type="Gramene" id="Solyc00g071580.1.1">
    <property type="protein sequence ID" value="Solyc00g071580.1.1"/>
    <property type="gene ID" value="Solyc00g071580.1"/>
</dbReference>
<proteinExistence type="predicted"/>
<dbReference type="EnsemblPlants" id="Solyc00g071580.1.1">
    <property type="protein sequence ID" value="Solyc00g071580.1.1"/>
    <property type="gene ID" value="Solyc00g071580.1"/>
</dbReference>